<feature type="transmembrane region" description="Helical" evidence="9">
    <location>
        <begin position="409"/>
        <end position="427"/>
    </location>
</feature>
<keyword evidence="7 9" id="KW-0472">Membrane</keyword>
<feature type="transmembrane region" description="Helical" evidence="9">
    <location>
        <begin position="276"/>
        <end position="293"/>
    </location>
</feature>
<evidence type="ECO:0000256" key="3">
    <source>
        <dbReference type="ARBA" id="ARBA00022448"/>
    </source>
</evidence>
<dbReference type="PANTHER" id="PTHR23501">
    <property type="entry name" value="MAJOR FACILITATOR SUPERFAMILY"/>
    <property type="match status" value="1"/>
</dbReference>
<feature type="transmembrane region" description="Helical" evidence="9">
    <location>
        <begin position="186"/>
        <end position="209"/>
    </location>
</feature>
<accession>A0A1Q5TCI2</accession>
<evidence type="ECO:0000256" key="8">
    <source>
        <dbReference type="SAM" id="MobiDB-lite"/>
    </source>
</evidence>
<keyword evidence="6" id="KW-0406">Ion transport</keyword>
<dbReference type="SUPFAM" id="SSF103473">
    <property type="entry name" value="MFS general substrate transporter"/>
    <property type="match status" value="1"/>
</dbReference>
<dbReference type="EMBL" id="MNBE01000683">
    <property type="protein sequence ID" value="OKO97919.1"/>
    <property type="molecule type" value="Genomic_DNA"/>
</dbReference>
<dbReference type="PANTHER" id="PTHR23501:SF92">
    <property type="entry name" value="GLUTATHIONE EXCHANGER 1-RELATED"/>
    <property type="match status" value="1"/>
</dbReference>
<evidence type="ECO:0000256" key="2">
    <source>
        <dbReference type="ARBA" id="ARBA00008335"/>
    </source>
</evidence>
<feature type="region of interest" description="Disordered" evidence="8">
    <location>
        <begin position="1"/>
        <end position="31"/>
    </location>
</feature>
<evidence type="ECO:0000256" key="7">
    <source>
        <dbReference type="ARBA" id="ARBA00023136"/>
    </source>
</evidence>
<dbReference type="Gene3D" id="1.20.1250.20">
    <property type="entry name" value="MFS general substrate transporter like domains"/>
    <property type="match status" value="1"/>
</dbReference>
<dbReference type="AlphaFoldDB" id="A0A1Q5TCI2"/>
<reference evidence="10 11" key="1">
    <citation type="submission" date="2016-10" db="EMBL/GenBank/DDBJ databases">
        <title>Genome sequence of the ascomycete fungus Penicillium subrubescens.</title>
        <authorList>
            <person name="De Vries R.P."/>
            <person name="Peng M."/>
            <person name="Dilokpimol A."/>
            <person name="Hilden K."/>
            <person name="Makela M.R."/>
            <person name="Grigoriev I."/>
            <person name="Riley R."/>
            <person name="Granchi Z."/>
        </authorList>
    </citation>
    <scope>NUCLEOTIDE SEQUENCE [LARGE SCALE GENOMIC DNA]</scope>
    <source>
        <strain evidence="10 11">CBS 132785</strain>
    </source>
</reference>
<name>A0A1Q5TCI2_9EURO</name>
<keyword evidence="4 9" id="KW-0812">Transmembrane</keyword>
<feature type="compositionally biased region" description="Basic and acidic residues" evidence="8">
    <location>
        <begin position="10"/>
        <end position="22"/>
    </location>
</feature>
<feature type="transmembrane region" description="Helical" evidence="9">
    <location>
        <begin position="130"/>
        <end position="147"/>
    </location>
</feature>
<keyword evidence="3" id="KW-0813">Transport</keyword>
<feature type="transmembrane region" description="Helical" evidence="9">
    <location>
        <begin position="54"/>
        <end position="71"/>
    </location>
</feature>
<dbReference type="Proteomes" id="UP000186955">
    <property type="component" value="Unassembled WGS sequence"/>
</dbReference>
<gene>
    <name evidence="10" type="ORF">PENSUB_9845</name>
</gene>
<protein>
    <submittedName>
        <fullName evidence="10">Siderophore iron transporter 1</fullName>
    </submittedName>
</protein>
<dbReference type="GO" id="GO:0005886">
    <property type="term" value="C:plasma membrane"/>
    <property type="evidence" value="ECO:0007669"/>
    <property type="project" value="TreeGrafter"/>
</dbReference>
<evidence type="ECO:0000256" key="6">
    <source>
        <dbReference type="ARBA" id="ARBA00023065"/>
    </source>
</evidence>
<evidence type="ECO:0000313" key="10">
    <source>
        <dbReference type="EMBL" id="OKO97919.1"/>
    </source>
</evidence>
<dbReference type="GO" id="GO:0005768">
    <property type="term" value="C:endosome"/>
    <property type="evidence" value="ECO:0007669"/>
    <property type="project" value="TreeGrafter"/>
</dbReference>
<proteinExistence type="inferred from homology"/>
<evidence type="ECO:0000313" key="11">
    <source>
        <dbReference type="Proteomes" id="UP000186955"/>
    </source>
</evidence>
<comment type="caution">
    <text evidence="10">The sequence shown here is derived from an EMBL/GenBank/DDBJ whole genome shotgun (WGS) entry which is preliminary data.</text>
</comment>
<dbReference type="GO" id="GO:0015343">
    <property type="term" value="F:siderophore-iron transmembrane transporter activity"/>
    <property type="evidence" value="ECO:0007669"/>
    <property type="project" value="TreeGrafter"/>
</dbReference>
<feature type="transmembrane region" description="Helical" evidence="9">
    <location>
        <begin position="378"/>
        <end position="397"/>
    </location>
</feature>
<evidence type="ECO:0000256" key="5">
    <source>
        <dbReference type="ARBA" id="ARBA00022989"/>
    </source>
</evidence>
<feature type="transmembrane region" description="Helical" evidence="9">
    <location>
        <begin position="518"/>
        <end position="535"/>
    </location>
</feature>
<evidence type="ECO:0000256" key="1">
    <source>
        <dbReference type="ARBA" id="ARBA00004127"/>
    </source>
</evidence>
<keyword evidence="11" id="KW-1185">Reference proteome</keyword>
<comment type="subcellular location">
    <subcellularLocation>
        <location evidence="1">Endomembrane system</location>
        <topology evidence="1">Multi-pass membrane protein</topology>
    </subcellularLocation>
</comment>
<dbReference type="InterPro" id="IPR011701">
    <property type="entry name" value="MFS"/>
</dbReference>
<feature type="transmembrane region" description="Helical" evidence="9">
    <location>
        <begin position="91"/>
        <end position="109"/>
    </location>
</feature>
<comment type="similarity">
    <text evidence="2">Belongs to the major facilitator superfamily.</text>
</comment>
<feature type="transmembrane region" description="Helical" evidence="9">
    <location>
        <begin position="313"/>
        <end position="334"/>
    </location>
</feature>
<dbReference type="Pfam" id="PF07690">
    <property type="entry name" value="MFS_1"/>
    <property type="match status" value="1"/>
</dbReference>
<dbReference type="InterPro" id="IPR036259">
    <property type="entry name" value="MFS_trans_sf"/>
</dbReference>
<sequence>MAEIPAPRASTDHFGENSEKAPHPQVGPLPEVHLLGEGSPGVRRIEIIASHFHLVDRVFLFLGIFLIAYVYGLDGTVRYTYQPYATQSYGLHSLLATVNVLRAVIAAAAQHGLTKSLQPTAAKIADVFGRVELIIVSIIFYTVGTIIETFSKSVEAFCAGAVIYQINTWISGNLTTAVLKVTSWKWGIGMFAIIYPVCALPLITVLFIVRRRARASGQLESYKSSMELIGGRRLAMELFWHLDVIGITLLIAMLACILVPFTLAGGVTAQWKTAKVIAPLVIGILLIPVWAYWEKTCKHPMLPFRRLKDRGVWGALGIAVMLNTAWYLQGDFLYTVLYVSFDESVLSATRITSLYSFTSVIAGTILGFIIIKVRQLKPFIVAGTLLFTVAFGILIHYRGGASGSSHSGVIGGQVLLGLAGGMFPYPAQASIQAVSKHEHLAVVTGIYLASYNIGSALGNTISGAIWNQVLPAELTRRLGNATLAAEVYAQPLLFADANPVGTPDRDNVILAYQKTQRLLCITGICLTIPLIIFALCIRNPKLTKEQTLAKAEEESISDF</sequence>
<keyword evidence="5 9" id="KW-1133">Transmembrane helix</keyword>
<dbReference type="STRING" id="1316194.A0A1Q5TCI2"/>
<feature type="transmembrane region" description="Helical" evidence="9">
    <location>
        <begin position="354"/>
        <end position="371"/>
    </location>
</feature>
<organism evidence="10 11">
    <name type="scientific">Penicillium subrubescens</name>
    <dbReference type="NCBI Taxonomy" id="1316194"/>
    <lineage>
        <taxon>Eukaryota</taxon>
        <taxon>Fungi</taxon>
        <taxon>Dikarya</taxon>
        <taxon>Ascomycota</taxon>
        <taxon>Pezizomycotina</taxon>
        <taxon>Eurotiomycetes</taxon>
        <taxon>Eurotiomycetidae</taxon>
        <taxon>Eurotiales</taxon>
        <taxon>Aspergillaceae</taxon>
        <taxon>Penicillium</taxon>
    </lineage>
</organism>
<evidence type="ECO:0000256" key="4">
    <source>
        <dbReference type="ARBA" id="ARBA00022692"/>
    </source>
</evidence>
<dbReference type="GO" id="GO:0005774">
    <property type="term" value="C:vacuolar membrane"/>
    <property type="evidence" value="ECO:0007669"/>
    <property type="project" value="TreeGrafter"/>
</dbReference>
<evidence type="ECO:0000256" key="9">
    <source>
        <dbReference type="SAM" id="Phobius"/>
    </source>
</evidence>
<feature type="transmembrane region" description="Helical" evidence="9">
    <location>
        <begin position="238"/>
        <end position="264"/>
    </location>
</feature>